<name>A0ABT2ZUQ7_9RHOB</name>
<keyword evidence="6" id="KW-0479">Metal-binding</keyword>
<dbReference type="Pfam" id="PF02872">
    <property type="entry name" value="5_nucleotid_C"/>
    <property type="match status" value="1"/>
</dbReference>
<dbReference type="InterPro" id="IPR004843">
    <property type="entry name" value="Calcineurin-like_PHP"/>
</dbReference>
<dbReference type="SUPFAM" id="SSF55816">
    <property type="entry name" value="5'-nucleotidase (syn. UDP-sugar hydrolase), C-terminal domain"/>
    <property type="match status" value="1"/>
</dbReference>
<dbReference type="InterPro" id="IPR041827">
    <property type="entry name" value="CpdB_N"/>
</dbReference>
<comment type="cofactor">
    <cofactor evidence="3">
        <name>a divalent metal cation</name>
        <dbReference type="ChEBI" id="CHEBI:60240"/>
    </cofactor>
</comment>
<evidence type="ECO:0000313" key="15">
    <source>
        <dbReference type="Proteomes" id="UP001526166"/>
    </source>
</evidence>
<feature type="domain" description="Calcineurin-like phosphoesterase" evidence="12">
    <location>
        <begin position="19"/>
        <end position="258"/>
    </location>
</feature>
<comment type="subcellular location">
    <subcellularLocation>
        <location evidence="4">Cell envelope</location>
    </subcellularLocation>
</comment>
<comment type="catalytic activity">
    <reaction evidence="2">
        <text>a nucleoside 2',3'-cyclic phosphate + H2O = a nucleoside 3'-phosphate + H(+)</text>
        <dbReference type="Rhea" id="RHEA:19621"/>
        <dbReference type="ChEBI" id="CHEBI:15377"/>
        <dbReference type="ChEBI" id="CHEBI:15378"/>
        <dbReference type="ChEBI" id="CHEBI:66949"/>
        <dbReference type="ChEBI" id="CHEBI:66954"/>
        <dbReference type="EC" id="3.1.4.16"/>
    </reaction>
</comment>
<dbReference type="PANTHER" id="PTHR11575">
    <property type="entry name" value="5'-NUCLEOTIDASE-RELATED"/>
    <property type="match status" value="1"/>
</dbReference>
<proteinExistence type="inferred from homology"/>
<dbReference type="Gene3D" id="3.60.21.10">
    <property type="match status" value="1"/>
</dbReference>
<comment type="catalytic activity">
    <reaction evidence="1">
        <text>a ribonucleoside 3'-phosphate + H2O = a ribonucleoside + phosphate</text>
        <dbReference type="Rhea" id="RHEA:10144"/>
        <dbReference type="ChEBI" id="CHEBI:13197"/>
        <dbReference type="ChEBI" id="CHEBI:15377"/>
        <dbReference type="ChEBI" id="CHEBI:18254"/>
        <dbReference type="ChEBI" id="CHEBI:43474"/>
        <dbReference type="EC" id="3.1.3.6"/>
    </reaction>
</comment>
<dbReference type="InterPro" id="IPR008334">
    <property type="entry name" value="5'-Nucleotdase_C"/>
</dbReference>
<dbReference type="InterPro" id="IPR006146">
    <property type="entry name" value="5'-Nucleotdase_CS"/>
</dbReference>
<dbReference type="PRINTS" id="PR01607">
    <property type="entry name" value="APYRASEFAMLY"/>
</dbReference>
<comment type="caution">
    <text evidence="14">The sequence shown here is derived from an EMBL/GenBank/DDBJ whole genome shotgun (WGS) entry which is preliminary data.</text>
</comment>
<evidence type="ECO:0000256" key="11">
    <source>
        <dbReference type="RuleBase" id="RU362119"/>
    </source>
</evidence>
<keyword evidence="8 11" id="KW-0547">Nucleotide-binding</keyword>
<evidence type="ECO:0000313" key="14">
    <source>
        <dbReference type="EMBL" id="MCV2877269.1"/>
    </source>
</evidence>
<dbReference type="InterPro" id="IPR029052">
    <property type="entry name" value="Metallo-depent_PP-like"/>
</dbReference>
<organism evidence="14 15">
    <name type="scientific">Sedimentimonas flavescens</name>
    <dbReference type="NCBI Taxonomy" id="2851012"/>
    <lineage>
        <taxon>Bacteria</taxon>
        <taxon>Pseudomonadati</taxon>
        <taxon>Pseudomonadota</taxon>
        <taxon>Alphaproteobacteria</taxon>
        <taxon>Rhodobacterales</taxon>
        <taxon>Rhodobacter group</taxon>
        <taxon>Sedimentimonas</taxon>
    </lineage>
</organism>
<evidence type="ECO:0000256" key="8">
    <source>
        <dbReference type="ARBA" id="ARBA00022741"/>
    </source>
</evidence>
<protein>
    <submittedName>
        <fullName evidence="14">Bifunctional 2',3'-cyclic-nucleotide 2'-phosphodiesterase/3'-nucleotidase</fullName>
    </submittedName>
</protein>
<dbReference type="Gene3D" id="3.90.780.10">
    <property type="entry name" value="5'-Nucleotidase, C-terminal domain"/>
    <property type="match status" value="1"/>
</dbReference>
<evidence type="ECO:0000256" key="4">
    <source>
        <dbReference type="ARBA" id="ARBA00004196"/>
    </source>
</evidence>
<dbReference type="PANTHER" id="PTHR11575:SF6">
    <property type="entry name" value="2',3'-CYCLIC-NUCLEOTIDE 2'-PHOSPHODIESTERASE_3'-NUCLEOTIDASE"/>
    <property type="match status" value="1"/>
</dbReference>
<dbReference type="EMBL" id="JAOWKW010000001">
    <property type="protein sequence ID" value="MCV2877269.1"/>
    <property type="molecule type" value="Genomic_DNA"/>
</dbReference>
<dbReference type="RefSeq" id="WP_263846709.1">
    <property type="nucleotide sequence ID" value="NZ_JAOWKW010000001.1"/>
</dbReference>
<evidence type="ECO:0000256" key="1">
    <source>
        <dbReference type="ARBA" id="ARBA00000527"/>
    </source>
</evidence>
<evidence type="ECO:0000256" key="6">
    <source>
        <dbReference type="ARBA" id="ARBA00022723"/>
    </source>
</evidence>
<evidence type="ECO:0000256" key="7">
    <source>
        <dbReference type="ARBA" id="ARBA00022729"/>
    </source>
</evidence>
<dbReference type="InterPro" id="IPR036907">
    <property type="entry name" value="5'-Nucleotdase_C_sf"/>
</dbReference>
<accession>A0ABT2ZUQ7</accession>
<evidence type="ECO:0000259" key="13">
    <source>
        <dbReference type="Pfam" id="PF02872"/>
    </source>
</evidence>
<reference evidence="14 15" key="1">
    <citation type="submission" date="2022-10" db="EMBL/GenBank/DDBJ databases">
        <title>Sinirhodobacter sp. nov., isolated from ocean surface sediments.</title>
        <authorList>
            <person name="He W."/>
            <person name="Wang L."/>
            <person name="Zhang D.-F."/>
        </authorList>
    </citation>
    <scope>NUCLEOTIDE SEQUENCE [LARGE SCALE GENOMIC DNA]</scope>
    <source>
        <strain evidence="14 15">WL0115</strain>
    </source>
</reference>
<dbReference type="PROSITE" id="PS00785">
    <property type="entry name" value="5_NUCLEOTIDASE_1"/>
    <property type="match status" value="1"/>
</dbReference>
<dbReference type="Proteomes" id="UP001526166">
    <property type="component" value="Unassembled WGS sequence"/>
</dbReference>
<evidence type="ECO:0000256" key="3">
    <source>
        <dbReference type="ARBA" id="ARBA00001968"/>
    </source>
</evidence>
<feature type="domain" description="5'-Nucleotidase C-terminal" evidence="13">
    <location>
        <begin position="371"/>
        <end position="541"/>
    </location>
</feature>
<gene>
    <name evidence="14" type="ORF">OE699_00260</name>
</gene>
<keyword evidence="9 11" id="KW-0378">Hydrolase</keyword>
<keyword evidence="15" id="KW-1185">Reference proteome</keyword>
<sequence length="628" mass="67656">MTAGSAPNRPPDGPRIALRLLETTDLHGHIHGYDYYTDRPSDAVGLARLTSLIDIARAEAANCLLFDNGDFLQGTALTEYWGREHGLATGETHPVIAAMNAVGYDAGTPGNHEFNYGLEFMLRALAGAAFPMVCANAITERSPEPLRDRTLLPPWVILTRQMRDTAGTEHMLRIGVIGLLPPQITAWDRQHLEGRLATRDIVEAARAHVPALRAAGADLVVALAHTGISACEEDAEHAALALARVPGIDVLLCGHSHLPFPGPETRPAPGIDPARGTLHGKPAMLAGRWGSHLGVMDLQLQRCCDGWRIADFATELRPIRPPAGAPRPPEAPRIIATNTAAHAKTLEFARRPVGHSAVALHSYFAPVAPDRALTLVAQAQRDHVRRCLGDDLPILSAVSPFKCGGRSGPEHFLDIPPGPLTTRHIVDLYLFPNTISAIEITGAGLADWLERAAGLFHRLSPGVQDQPLLNPDFPCYNFDVILGLTYQIDLSQPARHALDGRLVDPQARRIGKLCHKGHPVAPGDRFILATNNYRSSGAGGFVAEGISVLDLGPPVSAQDALMQAVQSVPAVAPQATPVWRFASMPDTSALYRTAPCASRFLPLPNGPHMEALGIRDDGFLELRLFFQK</sequence>
<evidence type="ECO:0000259" key="12">
    <source>
        <dbReference type="Pfam" id="PF00149"/>
    </source>
</evidence>
<dbReference type="Pfam" id="PF00149">
    <property type="entry name" value="Metallophos"/>
    <property type="match status" value="1"/>
</dbReference>
<keyword evidence="10" id="KW-0511">Multifunctional enzyme</keyword>
<evidence type="ECO:0000256" key="2">
    <source>
        <dbReference type="ARBA" id="ARBA00001730"/>
    </source>
</evidence>
<dbReference type="SUPFAM" id="SSF56300">
    <property type="entry name" value="Metallo-dependent phosphatases"/>
    <property type="match status" value="1"/>
</dbReference>
<dbReference type="NCBIfam" id="NF006938">
    <property type="entry name" value="PRK09420.1"/>
    <property type="match status" value="1"/>
</dbReference>
<dbReference type="InterPro" id="IPR006179">
    <property type="entry name" value="5_nucleotidase/apyrase"/>
</dbReference>
<evidence type="ECO:0000256" key="9">
    <source>
        <dbReference type="ARBA" id="ARBA00022801"/>
    </source>
</evidence>
<comment type="similarity">
    <text evidence="5 11">Belongs to the 5'-nucleotidase family.</text>
</comment>
<dbReference type="CDD" id="cd07410">
    <property type="entry name" value="MPP_CpdB_N"/>
    <property type="match status" value="1"/>
</dbReference>
<evidence type="ECO:0000256" key="10">
    <source>
        <dbReference type="ARBA" id="ARBA00023268"/>
    </source>
</evidence>
<evidence type="ECO:0000256" key="5">
    <source>
        <dbReference type="ARBA" id="ARBA00006654"/>
    </source>
</evidence>
<keyword evidence="7" id="KW-0732">Signal</keyword>